<dbReference type="GO" id="GO:0006508">
    <property type="term" value="P:proteolysis"/>
    <property type="evidence" value="ECO:0007669"/>
    <property type="project" value="UniProtKB-KW"/>
</dbReference>
<keyword evidence="10" id="KW-0645">Protease</keyword>
<dbReference type="InterPro" id="IPR036013">
    <property type="entry name" value="Band_7/SPFH_dom_sf"/>
</dbReference>
<feature type="coiled-coil region" evidence="7">
    <location>
        <begin position="254"/>
        <end position="281"/>
    </location>
</feature>
<dbReference type="SMART" id="SM00244">
    <property type="entry name" value="PHB"/>
    <property type="match status" value="1"/>
</dbReference>
<comment type="similarity">
    <text evidence="2 6">Belongs to the band 7/mec-2 family. HflK subfamily.</text>
</comment>
<dbReference type="PANTHER" id="PTHR43327:SF2">
    <property type="entry name" value="MODULATOR OF FTSH PROTEASE HFLK"/>
    <property type="match status" value="1"/>
</dbReference>
<proteinExistence type="inferred from homology"/>
<name>A0A6F8PP68_9GAMM</name>
<dbReference type="InterPro" id="IPR020980">
    <property type="entry name" value="Membrane_HflK_N"/>
</dbReference>
<evidence type="ECO:0000256" key="4">
    <source>
        <dbReference type="ARBA" id="ARBA00022989"/>
    </source>
</evidence>
<dbReference type="CDD" id="cd03404">
    <property type="entry name" value="SPFH_HflK"/>
    <property type="match status" value="1"/>
</dbReference>
<evidence type="ECO:0000256" key="6">
    <source>
        <dbReference type="RuleBase" id="RU364113"/>
    </source>
</evidence>
<dbReference type="PANTHER" id="PTHR43327">
    <property type="entry name" value="STOMATIN-LIKE PROTEIN 2, MITOCHONDRIAL"/>
    <property type="match status" value="1"/>
</dbReference>
<dbReference type="Proteomes" id="UP000501466">
    <property type="component" value="Chromosome"/>
</dbReference>
<keyword evidence="3 6" id="KW-0812">Transmembrane</keyword>
<evidence type="ECO:0000313" key="11">
    <source>
        <dbReference type="Proteomes" id="UP000501466"/>
    </source>
</evidence>
<keyword evidence="11" id="KW-1185">Reference proteome</keyword>
<evidence type="ECO:0000256" key="8">
    <source>
        <dbReference type="SAM" id="MobiDB-lite"/>
    </source>
</evidence>
<dbReference type="InterPro" id="IPR010201">
    <property type="entry name" value="HflK"/>
</dbReference>
<evidence type="ECO:0000256" key="5">
    <source>
        <dbReference type="ARBA" id="ARBA00023136"/>
    </source>
</evidence>
<comment type="subunit">
    <text evidence="6">HflC and HflK may interact to form a multimeric complex.</text>
</comment>
<dbReference type="EMBL" id="AP021888">
    <property type="protein sequence ID" value="BBP43837.1"/>
    <property type="molecule type" value="Genomic_DNA"/>
</dbReference>
<dbReference type="KEGG" id="tzo:THMIRHAT_15830"/>
<evidence type="ECO:0000256" key="1">
    <source>
        <dbReference type="ARBA" id="ARBA00004167"/>
    </source>
</evidence>
<dbReference type="InterPro" id="IPR001107">
    <property type="entry name" value="Band_7"/>
</dbReference>
<keyword evidence="7" id="KW-0175">Coiled coil</keyword>
<evidence type="ECO:0000313" key="10">
    <source>
        <dbReference type="EMBL" id="BBP43837.1"/>
    </source>
</evidence>
<evidence type="ECO:0000256" key="7">
    <source>
        <dbReference type="SAM" id="Coils"/>
    </source>
</evidence>
<gene>
    <name evidence="10" type="primary">hflK</name>
    <name evidence="10" type="ORF">THMIRHAT_15830</name>
</gene>
<dbReference type="NCBIfam" id="TIGR01933">
    <property type="entry name" value="hflK"/>
    <property type="match status" value="1"/>
</dbReference>
<dbReference type="RefSeq" id="WP_173291608.1">
    <property type="nucleotide sequence ID" value="NZ_AP021888.1"/>
</dbReference>
<comment type="subcellular location">
    <subcellularLocation>
        <location evidence="1">Membrane</location>
        <topology evidence="1">Single-pass membrane protein</topology>
    </subcellularLocation>
</comment>
<sequence>MAWNEPGKPGQDPWGNSNPNGSKQPEEPKKPNKPRNSKNDPDLDEMLKKAQQLFGGAKNSMNDNGFIGGMGASVVFLVVLVLWLLSGIYIVDSPERGVVTRFGAYVEETTAGPHWHLPYPIESVTKVNVDRIRTAEIGYRSDARNKTGSVASESLMLSQDENIVDIRIAVQYKIQNASQYLFDVSDPDVSLRAVTESALREVVGQNKMDFVLTEGRNEVVTKVRELAQANLDTYRTGLIITSVNLQDAQPPEQVQSAFADVVKAREDKERLINEAQAYSNDILPKARGQAARQMEEASAYHDQVIAVATGKASRFESIVAEYQKAPVVTRQRLYMDAIGDVLGKTSKVFVGTDSGTNLLYLPLDKMMSSTPATVPFKPAELDVQAAAKAASENTPGSNGQRTNIRDYLRTREIR</sequence>
<dbReference type="GO" id="GO:0008233">
    <property type="term" value="F:peptidase activity"/>
    <property type="evidence" value="ECO:0007669"/>
    <property type="project" value="UniProtKB-KW"/>
</dbReference>
<dbReference type="InterPro" id="IPR050710">
    <property type="entry name" value="Band7/mec-2_domain"/>
</dbReference>
<dbReference type="Pfam" id="PF12221">
    <property type="entry name" value="HflK_N"/>
    <property type="match status" value="1"/>
</dbReference>
<feature type="compositionally biased region" description="Basic and acidic residues" evidence="8">
    <location>
        <begin position="403"/>
        <end position="414"/>
    </location>
</feature>
<feature type="region of interest" description="Disordered" evidence="8">
    <location>
        <begin position="1"/>
        <end position="42"/>
    </location>
</feature>
<dbReference type="Pfam" id="PF01145">
    <property type="entry name" value="Band_7"/>
    <property type="match status" value="1"/>
</dbReference>
<dbReference type="SUPFAM" id="SSF117892">
    <property type="entry name" value="Band 7/SPFH domain"/>
    <property type="match status" value="1"/>
</dbReference>
<feature type="compositionally biased region" description="Polar residues" evidence="8">
    <location>
        <begin position="391"/>
        <end position="402"/>
    </location>
</feature>
<dbReference type="AlphaFoldDB" id="A0A6F8PP68"/>
<protein>
    <recommendedName>
        <fullName evidence="6">Protein HflK</fullName>
    </recommendedName>
</protein>
<evidence type="ECO:0000259" key="9">
    <source>
        <dbReference type="SMART" id="SM00244"/>
    </source>
</evidence>
<evidence type="ECO:0000256" key="3">
    <source>
        <dbReference type="ARBA" id="ARBA00022692"/>
    </source>
</evidence>
<keyword evidence="5 6" id="KW-0472">Membrane</keyword>
<keyword evidence="4 6" id="KW-1133">Transmembrane helix</keyword>
<keyword evidence="10" id="KW-0378">Hydrolase</keyword>
<feature type="transmembrane region" description="Helical" evidence="6">
    <location>
        <begin position="66"/>
        <end position="91"/>
    </location>
</feature>
<feature type="domain" description="Band 7" evidence="9">
    <location>
        <begin position="86"/>
        <end position="262"/>
    </location>
</feature>
<accession>A0A6F8PP68</accession>
<reference evidence="11" key="1">
    <citation type="submission" date="2019-11" db="EMBL/GenBank/DDBJ databases">
        <title>Isolation and characterization of two novel species in the genus Thiomicrorhabdus.</title>
        <authorList>
            <person name="Mochizuki J."/>
            <person name="Kojima H."/>
            <person name="Fukui M."/>
        </authorList>
    </citation>
    <scope>NUCLEOTIDE SEQUENCE [LARGE SCALE GENOMIC DNA]</scope>
    <source>
        <strain evidence="11">AkT22</strain>
    </source>
</reference>
<feature type="region of interest" description="Disordered" evidence="8">
    <location>
        <begin position="389"/>
        <end position="414"/>
    </location>
</feature>
<comment type="function">
    <text evidence="6">HflC and HflK could encode or regulate a protease.</text>
</comment>
<dbReference type="GO" id="GO:0016020">
    <property type="term" value="C:membrane"/>
    <property type="evidence" value="ECO:0007669"/>
    <property type="project" value="UniProtKB-SubCell"/>
</dbReference>
<organism evidence="10 11">
    <name type="scientific">Thiosulfativibrio zosterae</name>
    <dbReference type="NCBI Taxonomy" id="2675053"/>
    <lineage>
        <taxon>Bacteria</taxon>
        <taxon>Pseudomonadati</taxon>
        <taxon>Pseudomonadota</taxon>
        <taxon>Gammaproteobacteria</taxon>
        <taxon>Thiotrichales</taxon>
        <taxon>Piscirickettsiaceae</taxon>
        <taxon>Thiosulfativibrio</taxon>
    </lineage>
</organism>
<dbReference type="Gene3D" id="3.30.479.30">
    <property type="entry name" value="Band 7 domain"/>
    <property type="match status" value="1"/>
</dbReference>
<evidence type="ECO:0000256" key="2">
    <source>
        <dbReference type="ARBA" id="ARBA00006971"/>
    </source>
</evidence>